<organism evidence="3 4">
    <name type="scientific">Sinimarinibacterium thermocellulolyticum</name>
    <dbReference type="NCBI Taxonomy" id="3170016"/>
    <lineage>
        <taxon>Bacteria</taxon>
        <taxon>Pseudomonadati</taxon>
        <taxon>Pseudomonadota</taxon>
        <taxon>Gammaproteobacteria</taxon>
        <taxon>Nevskiales</taxon>
        <taxon>Nevskiaceae</taxon>
        <taxon>Sinimarinibacterium</taxon>
    </lineage>
</organism>
<name>A0ABV2A5Y7_9GAMM</name>
<keyword evidence="1" id="KW-0732">Signal</keyword>
<proteinExistence type="predicted"/>
<keyword evidence="4" id="KW-1185">Reference proteome</keyword>
<evidence type="ECO:0000256" key="1">
    <source>
        <dbReference type="SAM" id="SignalP"/>
    </source>
</evidence>
<evidence type="ECO:0000259" key="2">
    <source>
        <dbReference type="Pfam" id="PF16694"/>
    </source>
</evidence>
<feature type="signal peptide" evidence="1">
    <location>
        <begin position="1"/>
        <end position="19"/>
    </location>
</feature>
<dbReference type="EMBL" id="JBEPIJ010000001">
    <property type="protein sequence ID" value="MES0872670.1"/>
    <property type="molecule type" value="Genomic_DNA"/>
</dbReference>
<accession>A0ABV2A5Y7</accession>
<reference evidence="3 4" key="1">
    <citation type="submission" date="2024-06" db="EMBL/GenBank/DDBJ databases">
        <authorList>
            <person name="Li Z."/>
            <person name="Jiang Y."/>
        </authorList>
    </citation>
    <scope>NUCLEOTIDE SEQUENCE [LARGE SCALE GENOMIC DNA]</scope>
    <source>
        <strain evidence="3 4">HSW-8</strain>
    </source>
</reference>
<evidence type="ECO:0000313" key="4">
    <source>
        <dbReference type="Proteomes" id="UP001465331"/>
    </source>
</evidence>
<evidence type="ECO:0000313" key="3">
    <source>
        <dbReference type="EMBL" id="MES0872670.1"/>
    </source>
</evidence>
<feature type="domain" description="Cytochrome P460" evidence="2">
    <location>
        <begin position="25"/>
        <end position="152"/>
    </location>
</feature>
<dbReference type="RefSeq" id="WP_352886708.1">
    <property type="nucleotide sequence ID" value="NZ_JBEPIJ010000001.1"/>
</dbReference>
<feature type="chain" id="PRO_5046199814" evidence="1">
    <location>
        <begin position="20"/>
        <end position="156"/>
    </location>
</feature>
<dbReference type="InterPro" id="IPR038142">
    <property type="entry name" value="Cytochrome_P460_sp"/>
</dbReference>
<dbReference type="Gene3D" id="3.50.70.20">
    <property type="entry name" value="Cytochrome P460"/>
    <property type="match status" value="1"/>
</dbReference>
<dbReference type="InterPro" id="IPR032033">
    <property type="entry name" value="Cytochrome_P460"/>
</dbReference>
<sequence>MKFPATALALLGLAAPALAADIPYPDGYRNWRHVKSMVIQPGHALFDAFGGIHHLYANDKSLQGYETGQFPDASVIVFDLLDASAADHAITEGARKVVGVMHKDAKKFAATGGWGFEGFGGGDRDKRVVGKNAATACFACHAAQKDHDYVFSSARD</sequence>
<protein>
    <submittedName>
        <fullName evidence="3">Cytochrome P460 family protein</fullName>
    </submittedName>
</protein>
<gene>
    <name evidence="3" type="ORF">ABSH63_01410</name>
</gene>
<dbReference type="Pfam" id="PF16694">
    <property type="entry name" value="Cytochrome_P460"/>
    <property type="match status" value="1"/>
</dbReference>
<dbReference type="CDD" id="cd20752">
    <property type="entry name" value="cyt_c'_beta"/>
    <property type="match status" value="1"/>
</dbReference>
<dbReference type="Proteomes" id="UP001465331">
    <property type="component" value="Unassembled WGS sequence"/>
</dbReference>
<comment type="caution">
    <text evidence="3">The sequence shown here is derived from an EMBL/GenBank/DDBJ whole genome shotgun (WGS) entry which is preliminary data.</text>
</comment>